<name>A0A8R2A7J8_ACYPI</name>
<dbReference type="KEGG" id="api:100570164"/>
<dbReference type="PANTHER" id="PTHR47326:SF1">
    <property type="entry name" value="HTH PSQ-TYPE DOMAIN-CONTAINING PROTEIN"/>
    <property type="match status" value="1"/>
</dbReference>
<dbReference type="Proteomes" id="UP000007819">
    <property type="component" value="Chromosome A2"/>
</dbReference>
<dbReference type="GeneID" id="100573610"/>
<evidence type="ECO:0008006" key="3">
    <source>
        <dbReference type="Google" id="ProtNLM"/>
    </source>
</evidence>
<keyword evidence="2" id="KW-1185">Reference proteome</keyword>
<dbReference type="KEGG" id="api:100573610"/>
<reference evidence="1" key="2">
    <citation type="submission" date="2022-06" db="UniProtKB">
        <authorList>
            <consortium name="EnsemblMetazoa"/>
        </authorList>
    </citation>
    <scope>IDENTIFICATION</scope>
</reference>
<organism evidence="1 2">
    <name type="scientific">Acyrthosiphon pisum</name>
    <name type="common">Pea aphid</name>
    <dbReference type="NCBI Taxonomy" id="7029"/>
    <lineage>
        <taxon>Eukaryota</taxon>
        <taxon>Metazoa</taxon>
        <taxon>Ecdysozoa</taxon>
        <taxon>Arthropoda</taxon>
        <taxon>Hexapoda</taxon>
        <taxon>Insecta</taxon>
        <taxon>Pterygota</taxon>
        <taxon>Neoptera</taxon>
        <taxon>Paraneoptera</taxon>
        <taxon>Hemiptera</taxon>
        <taxon>Sternorrhyncha</taxon>
        <taxon>Aphidomorpha</taxon>
        <taxon>Aphidoidea</taxon>
        <taxon>Aphididae</taxon>
        <taxon>Macrosiphini</taxon>
        <taxon>Acyrthosiphon</taxon>
    </lineage>
</organism>
<reference evidence="2" key="1">
    <citation type="submission" date="2010-06" db="EMBL/GenBank/DDBJ databases">
        <authorList>
            <person name="Jiang H."/>
            <person name="Abraham K."/>
            <person name="Ali S."/>
            <person name="Alsbrooks S.L."/>
            <person name="Anim B.N."/>
            <person name="Anosike U.S."/>
            <person name="Attaway T."/>
            <person name="Bandaranaike D.P."/>
            <person name="Battles P.K."/>
            <person name="Bell S.N."/>
            <person name="Bell A.V."/>
            <person name="Beltran B."/>
            <person name="Bickham C."/>
            <person name="Bustamante Y."/>
            <person name="Caleb T."/>
            <person name="Canada A."/>
            <person name="Cardenas V."/>
            <person name="Carter K."/>
            <person name="Chacko J."/>
            <person name="Chandrabose M.N."/>
            <person name="Chavez D."/>
            <person name="Chavez A."/>
            <person name="Chen L."/>
            <person name="Chu H.-S."/>
            <person name="Claassen K.J."/>
            <person name="Cockrell R."/>
            <person name="Collins M."/>
            <person name="Cooper J.A."/>
            <person name="Cree A."/>
            <person name="Curry S.M."/>
            <person name="Da Y."/>
            <person name="Dao M.D."/>
            <person name="Das B."/>
            <person name="Davila M.-L."/>
            <person name="Davy-Carroll L."/>
            <person name="Denson S."/>
            <person name="Dinh H."/>
            <person name="Ebong V.E."/>
            <person name="Edwards J.R."/>
            <person name="Egan A."/>
            <person name="El-Daye J."/>
            <person name="Escobedo L."/>
            <person name="Fernandez S."/>
            <person name="Fernando P.R."/>
            <person name="Flagg N."/>
            <person name="Forbes L.D."/>
            <person name="Fowler R.G."/>
            <person name="Fu Q."/>
            <person name="Gabisi R.A."/>
            <person name="Ganer J."/>
            <person name="Garbino Pronczuk A."/>
            <person name="Garcia R.M."/>
            <person name="Garner T."/>
            <person name="Garrett T.E."/>
            <person name="Gonzalez D.A."/>
            <person name="Hamid H."/>
            <person name="Hawkins E.S."/>
            <person name="Hirani K."/>
            <person name="Hogues M.E."/>
            <person name="Hollins B."/>
            <person name="Hsiao C.-H."/>
            <person name="Jabil R."/>
            <person name="James M.L."/>
            <person name="Jhangiani S.N."/>
            <person name="Johnson B."/>
            <person name="Johnson Q."/>
            <person name="Joshi V."/>
            <person name="Kalu J.B."/>
            <person name="Kam C."/>
            <person name="Kashfia A."/>
            <person name="Keebler J."/>
            <person name="Kisamo H."/>
            <person name="Kovar C.L."/>
            <person name="Lago L.A."/>
            <person name="Lai C.-Y."/>
            <person name="Laidlaw J."/>
            <person name="Lara F."/>
            <person name="Le T.-K."/>
            <person name="Lee S.L."/>
            <person name="Legall F.H."/>
            <person name="Lemon S.J."/>
            <person name="Lewis L.R."/>
            <person name="Li B."/>
            <person name="Liu Y."/>
            <person name="Liu Y.-S."/>
            <person name="Lopez J."/>
            <person name="Lozado R.J."/>
            <person name="Lu J."/>
            <person name="Madu R.C."/>
            <person name="Maheshwari M."/>
            <person name="Maheshwari R."/>
            <person name="Malloy K."/>
            <person name="Martinez E."/>
            <person name="Mathew T."/>
            <person name="Mercado I.C."/>
            <person name="Mercado C."/>
            <person name="Meyer B."/>
            <person name="Montgomery K."/>
            <person name="Morgan M.B."/>
            <person name="Munidasa M."/>
            <person name="Nazareth L.V."/>
            <person name="Nelson J."/>
            <person name="Ng B.M."/>
            <person name="Nguyen N.B."/>
            <person name="Nguyen P.Q."/>
            <person name="Nguyen T."/>
            <person name="Obregon M."/>
            <person name="Okwuonu G.O."/>
            <person name="Onwere C.G."/>
            <person name="Orozco G."/>
            <person name="Parra A."/>
            <person name="Patel S."/>
            <person name="Patil S."/>
            <person name="Perez A."/>
            <person name="Perez Y."/>
            <person name="Pham C."/>
            <person name="Primus E.L."/>
            <person name="Pu L.-L."/>
            <person name="Puazo M."/>
            <person name="Qin X."/>
            <person name="Quiroz J.B."/>
            <person name="Reese J."/>
            <person name="Richards S."/>
            <person name="Rives C.M."/>
            <person name="Robberts R."/>
            <person name="Ruiz S.J."/>
            <person name="Ruiz M.J."/>
            <person name="Santibanez J."/>
            <person name="Schneider B.W."/>
            <person name="Sisson I."/>
            <person name="Smith M."/>
            <person name="Sodergren E."/>
            <person name="Song X.-Z."/>
            <person name="Song B.B."/>
            <person name="Summersgill H."/>
            <person name="Thelus R."/>
            <person name="Thornton R.D."/>
            <person name="Trejos Z.Y."/>
            <person name="Usmani K."/>
            <person name="Vattathil S."/>
            <person name="Villasana D."/>
            <person name="Walker D.L."/>
            <person name="Wang S."/>
            <person name="Wang K."/>
            <person name="White C.S."/>
            <person name="Williams A.C."/>
            <person name="Williamson J."/>
            <person name="Wilson K."/>
            <person name="Woghiren I.O."/>
            <person name="Woodworth J.R."/>
            <person name="Worley K.C."/>
            <person name="Wright R.A."/>
            <person name="Wu W."/>
            <person name="Young L."/>
            <person name="Zhang L."/>
            <person name="Zhang J."/>
            <person name="Zhu Y."/>
            <person name="Muzny D.M."/>
            <person name="Weinstock G."/>
            <person name="Gibbs R.A."/>
        </authorList>
    </citation>
    <scope>NUCLEOTIDE SEQUENCE [LARGE SCALE GENOMIC DNA]</scope>
    <source>
        <strain evidence="2">LSR1</strain>
    </source>
</reference>
<dbReference type="Gene3D" id="3.30.420.10">
    <property type="entry name" value="Ribonuclease H-like superfamily/Ribonuclease H"/>
    <property type="match status" value="1"/>
</dbReference>
<dbReference type="PANTHER" id="PTHR47326">
    <property type="entry name" value="TRANSPOSABLE ELEMENT TC3 TRANSPOSASE-LIKE PROTEIN"/>
    <property type="match status" value="1"/>
</dbReference>
<dbReference type="GO" id="GO:0003676">
    <property type="term" value="F:nucleic acid binding"/>
    <property type="evidence" value="ECO:0007669"/>
    <property type="project" value="InterPro"/>
</dbReference>
<sequence length="125" mass="14414">MDDIPLETRTNVFFQQDGAPAHNAIVVQEYLQSTFGNRWMRTYGAVAWPPRSPDLTPLDFFLWGHLKNVVYSIPPSNVQDLKNKIVNACAELQREQILAATQTEVMRRLQSCMENDGLNFEQFLR</sequence>
<dbReference type="OrthoDB" id="10024802at2759"/>
<evidence type="ECO:0000313" key="2">
    <source>
        <dbReference type="Proteomes" id="UP000007819"/>
    </source>
</evidence>
<dbReference type="RefSeq" id="XP_008187176.1">
    <property type="nucleotide sequence ID" value="XM_008188954.1"/>
</dbReference>
<proteinExistence type="predicted"/>
<dbReference type="RefSeq" id="XP_003246904.1">
    <property type="nucleotide sequence ID" value="XM_003246856.2"/>
</dbReference>
<accession>A0A8R2A7J8</accession>
<dbReference type="EnsemblMetazoa" id="XM_003246856.2">
    <property type="protein sequence ID" value="XP_003246904.1"/>
    <property type="gene ID" value="LOC100573610"/>
</dbReference>
<dbReference type="InterPro" id="IPR036397">
    <property type="entry name" value="RNaseH_sf"/>
</dbReference>
<dbReference type="EnsemblMetazoa" id="XM_008188954.1">
    <property type="protein sequence ID" value="XP_008187176.1"/>
    <property type="gene ID" value="LOC100570164"/>
</dbReference>
<dbReference type="GeneID" id="100570164"/>
<protein>
    <recommendedName>
        <fullName evidence="3">Transposable element Tc3 transposase</fullName>
    </recommendedName>
</protein>
<evidence type="ECO:0000313" key="1">
    <source>
        <dbReference type="EnsemblMetazoa" id="XP_003246904.1"/>
    </source>
</evidence>
<dbReference type="AlphaFoldDB" id="A0A8R2A7J8"/>